<dbReference type="GO" id="GO:0050308">
    <property type="term" value="F:sugar-phosphatase activity"/>
    <property type="evidence" value="ECO:0007669"/>
    <property type="project" value="TreeGrafter"/>
</dbReference>
<dbReference type="PANTHER" id="PTHR43481:SF4">
    <property type="entry name" value="GLYCEROL-1-PHOSPHATE PHOSPHOHYDROLASE 1-RELATED"/>
    <property type="match status" value="1"/>
</dbReference>
<dbReference type="EMBL" id="CP015402">
    <property type="protein sequence ID" value="ANU63788.1"/>
    <property type="molecule type" value="Genomic_DNA"/>
</dbReference>
<dbReference type="InterPro" id="IPR006439">
    <property type="entry name" value="HAD-SF_hydro_IA"/>
</dbReference>
<dbReference type="Proteomes" id="UP000186351">
    <property type="component" value="Chromosome"/>
</dbReference>
<keyword evidence="2" id="KW-1185">Reference proteome</keyword>
<dbReference type="Gene3D" id="3.40.50.1000">
    <property type="entry name" value="HAD superfamily/HAD-like"/>
    <property type="match status" value="1"/>
</dbReference>
<dbReference type="OrthoDB" id="9797743at2"/>
<dbReference type="KEGG" id="pary:A4V02_08650"/>
<name>A0A1B1SAG8_9BACT</name>
<dbReference type="SFLD" id="SFLDG01129">
    <property type="entry name" value="C1.5:_HAD__Beta-PGM__Phosphata"/>
    <property type="match status" value="1"/>
</dbReference>
<protein>
    <recommendedName>
        <fullName evidence="3">HAD family phosphatase</fullName>
    </recommendedName>
</protein>
<dbReference type="PRINTS" id="PR00413">
    <property type="entry name" value="HADHALOGNASE"/>
</dbReference>
<dbReference type="GeneID" id="65536931"/>
<evidence type="ECO:0008006" key="3">
    <source>
        <dbReference type="Google" id="ProtNLM"/>
    </source>
</evidence>
<evidence type="ECO:0000313" key="2">
    <source>
        <dbReference type="Proteomes" id="UP000186351"/>
    </source>
</evidence>
<dbReference type="RefSeq" id="WP_068961089.1">
    <property type="nucleotide sequence ID" value="NZ_CAJTAP010000003.1"/>
</dbReference>
<gene>
    <name evidence="1" type="ORF">A4V02_08650</name>
</gene>
<sequence>MTTTNSYGALFDLDGVLVDTEGTYSLFWGEAGRRYHPEIPDFDMKIKGSTLPRILEAYFPNPDISEAVCAELEVFENAMDFPLFDGVIEFLSDLKKHGIPAAIVTSSGPDKMKRLFERNPEFASYFDAVVTSGDVTLSKPDPQCYIIGASKIGIDIDRCYVFEDSINGLISGMASGATVIGIATTLAAAELEGRAHAVVPSLASMSVDRMLEVKR</sequence>
<proteinExistence type="predicted"/>
<accession>A0A1B1SAG8</accession>
<dbReference type="InterPro" id="IPR023214">
    <property type="entry name" value="HAD_sf"/>
</dbReference>
<dbReference type="Pfam" id="PF13419">
    <property type="entry name" value="HAD_2"/>
    <property type="match status" value="1"/>
</dbReference>
<dbReference type="SFLD" id="SFLDS00003">
    <property type="entry name" value="Haloacid_Dehalogenase"/>
    <property type="match status" value="1"/>
</dbReference>
<reference evidence="2" key="1">
    <citation type="submission" date="2016-04" db="EMBL/GenBank/DDBJ databases">
        <title>Complete Genome Sequences of Twelve Strains of a Stable Defined Moderately Diverse Mouse Microbiota 2 (sDMDMm2).</title>
        <authorList>
            <person name="Uchimura Y."/>
            <person name="Wyss M."/>
            <person name="Brugiroux S."/>
            <person name="Limenitakis J.P."/>
            <person name="Stecher B."/>
            <person name="McCoy K.D."/>
            <person name="Macpherson A.J."/>
        </authorList>
    </citation>
    <scope>NUCLEOTIDE SEQUENCE [LARGE SCALE GENOMIC DNA]</scope>
    <source>
        <strain evidence="2">YL27</strain>
    </source>
</reference>
<organism evidence="1 2">
    <name type="scientific">Muribaculum intestinale</name>
    <dbReference type="NCBI Taxonomy" id="1796646"/>
    <lineage>
        <taxon>Bacteria</taxon>
        <taxon>Pseudomonadati</taxon>
        <taxon>Bacteroidota</taxon>
        <taxon>Bacteroidia</taxon>
        <taxon>Bacteroidales</taxon>
        <taxon>Muribaculaceae</taxon>
        <taxon>Muribaculum</taxon>
    </lineage>
</organism>
<evidence type="ECO:0000313" key="1">
    <source>
        <dbReference type="EMBL" id="ANU63788.1"/>
    </source>
</evidence>
<dbReference type="SUPFAM" id="SSF56784">
    <property type="entry name" value="HAD-like"/>
    <property type="match status" value="1"/>
</dbReference>
<dbReference type="InterPro" id="IPR041492">
    <property type="entry name" value="HAD_2"/>
</dbReference>
<accession>A0A1Z2XI65</accession>
<dbReference type="PANTHER" id="PTHR43481">
    <property type="entry name" value="FRUCTOSE-1-PHOSPHATE PHOSPHATASE"/>
    <property type="match status" value="1"/>
</dbReference>
<dbReference type="InterPro" id="IPR051806">
    <property type="entry name" value="HAD-like_SPP"/>
</dbReference>
<dbReference type="Gene3D" id="1.10.150.240">
    <property type="entry name" value="Putative phosphatase, domain 2"/>
    <property type="match status" value="1"/>
</dbReference>
<dbReference type="AlphaFoldDB" id="A0A1B1SAG8"/>
<dbReference type="NCBIfam" id="TIGR01509">
    <property type="entry name" value="HAD-SF-IA-v3"/>
    <property type="match status" value="1"/>
</dbReference>
<dbReference type="InterPro" id="IPR036412">
    <property type="entry name" value="HAD-like_sf"/>
</dbReference>
<dbReference type="InterPro" id="IPR023198">
    <property type="entry name" value="PGP-like_dom2"/>
</dbReference>